<dbReference type="GO" id="GO:0015250">
    <property type="term" value="F:water channel activity"/>
    <property type="evidence" value="ECO:0007669"/>
    <property type="project" value="TreeGrafter"/>
</dbReference>
<dbReference type="Pfam" id="PF00230">
    <property type="entry name" value="MIP"/>
    <property type="match status" value="1"/>
</dbReference>
<feature type="transmembrane region" description="Helical" evidence="7">
    <location>
        <begin position="136"/>
        <end position="156"/>
    </location>
</feature>
<dbReference type="InterPro" id="IPR023271">
    <property type="entry name" value="Aquaporin-like"/>
</dbReference>
<dbReference type="Gene3D" id="1.20.1080.10">
    <property type="entry name" value="Glycerol uptake facilitator protein"/>
    <property type="match status" value="1"/>
</dbReference>
<dbReference type="SUPFAM" id="SSF81338">
    <property type="entry name" value="Aquaporin-like"/>
    <property type="match status" value="1"/>
</dbReference>
<dbReference type="EMBL" id="JALJEJ010000004">
    <property type="protein sequence ID" value="MCJ8210258.1"/>
    <property type="molecule type" value="Genomic_DNA"/>
</dbReference>
<comment type="subcellular location">
    <subcellularLocation>
        <location evidence="1">Membrane</location>
        <topology evidence="1">Multi-pass membrane protein</topology>
    </subcellularLocation>
</comment>
<sequence length="257" mass="28118">MPEPRPLYQLFISEFVGTALLLSVGLSTVIFNWGEGSVMNHYIPDPAIRRLFAGFLFGSTGCLITLSPVGKISGAHINPVVSIAFWLRGKMRFHAMLGFVISQMLGAAAGSLPLLLWGNQGKSIGYGITLPGDGGVAGAIWGEAITTAGLILLLFVMAGTRYRNYTPYTIPFLYSVMVWAEAPFSGCSTNPARSFGPALVSQNFNGYWVYWIGPLIGTLFIVGCFCWSNLKHIFHFKVARLSFHNHPTHPSLKEKQK</sequence>
<feature type="transmembrane region" description="Helical" evidence="7">
    <location>
        <begin position="7"/>
        <end position="31"/>
    </location>
</feature>
<evidence type="ECO:0000256" key="4">
    <source>
        <dbReference type="ARBA" id="ARBA00022989"/>
    </source>
</evidence>
<proteinExistence type="inferred from homology"/>
<reference evidence="8" key="1">
    <citation type="submission" date="2022-04" db="EMBL/GenBank/DDBJ databases">
        <title>Mucilaginibacter sp. RS28 isolated from freshwater.</title>
        <authorList>
            <person name="Ko S.-R."/>
        </authorList>
    </citation>
    <scope>NUCLEOTIDE SEQUENCE</scope>
    <source>
        <strain evidence="8">RS28</strain>
    </source>
</reference>
<gene>
    <name evidence="8" type="ORF">MUY27_11115</name>
</gene>
<accession>A0A9X2BDD9</accession>
<evidence type="ECO:0000256" key="6">
    <source>
        <dbReference type="RuleBase" id="RU000477"/>
    </source>
</evidence>
<keyword evidence="5 7" id="KW-0472">Membrane</keyword>
<dbReference type="PANTHER" id="PTHR19139:SF199">
    <property type="entry name" value="MIP17260P"/>
    <property type="match status" value="1"/>
</dbReference>
<keyword evidence="3 6" id="KW-0812">Transmembrane</keyword>
<dbReference type="AlphaFoldDB" id="A0A9X2BDD9"/>
<dbReference type="GO" id="GO:0005886">
    <property type="term" value="C:plasma membrane"/>
    <property type="evidence" value="ECO:0007669"/>
    <property type="project" value="TreeGrafter"/>
</dbReference>
<keyword evidence="6" id="KW-0813">Transport</keyword>
<name>A0A9X2BDD9_9SPHI</name>
<comment type="similarity">
    <text evidence="2 6">Belongs to the MIP/aquaporin (TC 1.A.8) family.</text>
</comment>
<feature type="transmembrane region" description="Helical" evidence="7">
    <location>
        <begin position="93"/>
        <end position="116"/>
    </location>
</feature>
<comment type="caution">
    <text evidence="8">The sequence shown here is derived from an EMBL/GenBank/DDBJ whole genome shotgun (WGS) entry which is preliminary data.</text>
</comment>
<dbReference type="InterPro" id="IPR034294">
    <property type="entry name" value="Aquaporin_transptr"/>
</dbReference>
<dbReference type="PRINTS" id="PR00783">
    <property type="entry name" value="MINTRINSICP"/>
</dbReference>
<keyword evidence="4 7" id="KW-1133">Transmembrane helix</keyword>
<feature type="transmembrane region" description="Helical" evidence="7">
    <location>
        <begin position="168"/>
        <end position="186"/>
    </location>
</feature>
<evidence type="ECO:0000313" key="8">
    <source>
        <dbReference type="EMBL" id="MCJ8210258.1"/>
    </source>
</evidence>
<dbReference type="Proteomes" id="UP001139450">
    <property type="component" value="Unassembled WGS sequence"/>
</dbReference>
<organism evidence="8 9">
    <name type="scientific">Mucilaginibacter straminoryzae</name>
    <dbReference type="NCBI Taxonomy" id="2932774"/>
    <lineage>
        <taxon>Bacteria</taxon>
        <taxon>Pseudomonadati</taxon>
        <taxon>Bacteroidota</taxon>
        <taxon>Sphingobacteriia</taxon>
        <taxon>Sphingobacteriales</taxon>
        <taxon>Sphingobacteriaceae</taxon>
        <taxon>Mucilaginibacter</taxon>
    </lineage>
</organism>
<evidence type="ECO:0000256" key="3">
    <source>
        <dbReference type="ARBA" id="ARBA00022692"/>
    </source>
</evidence>
<feature type="transmembrane region" description="Helical" evidence="7">
    <location>
        <begin position="206"/>
        <end position="230"/>
    </location>
</feature>
<dbReference type="RefSeq" id="WP_245130095.1">
    <property type="nucleotide sequence ID" value="NZ_JALJEJ010000004.1"/>
</dbReference>
<evidence type="ECO:0000256" key="7">
    <source>
        <dbReference type="SAM" id="Phobius"/>
    </source>
</evidence>
<evidence type="ECO:0000313" key="9">
    <source>
        <dbReference type="Proteomes" id="UP001139450"/>
    </source>
</evidence>
<evidence type="ECO:0000256" key="1">
    <source>
        <dbReference type="ARBA" id="ARBA00004141"/>
    </source>
</evidence>
<dbReference type="InterPro" id="IPR000425">
    <property type="entry name" value="MIP"/>
</dbReference>
<evidence type="ECO:0000256" key="2">
    <source>
        <dbReference type="ARBA" id="ARBA00006175"/>
    </source>
</evidence>
<keyword evidence="9" id="KW-1185">Reference proteome</keyword>
<evidence type="ECO:0000256" key="5">
    <source>
        <dbReference type="ARBA" id="ARBA00023136"/>
    </source>
</evidence>
<protein>
    <submittedName>
        <fullName evidence="8">Aquaporin</fullName>
    </submittedName>
</protein>
<dbReference type="PANTHER" id="PTHR19139">
    <property type="entry name" value="AQUAPORIN TRANSPORTER"/>
    <property type="match status" value="1"/>
</dbReference>